<keyword evidence="3" id="KW-0633">Potassium transport</keyword>
<feature type="transmembrane region" description="Helical" evidence="12">
    <location>
        <begin position="29"/>
        <end position="50"/>
    </location>
</feature>
<dbReference type="PANTHER" id="PTHR11537">
    <property type="entry name" value="VOLTAGE-GATED POTASSIUM CHANNEL"/>
    <property type="match status" value="1"/>
</dbReference>
<feature type="transmembrane region" description="Helical" evidence="12">
    <location>
        <begin position="210"/>
        <end position="235"/>
    </location>
</feature>
<dbReference type="AlphaFoldDB" id="A0A1H8NI82"/>
<evidence type="ECO:0000256" key="6">
    <source>
        <dbReference type="ARBA" id="ARBA00022882"/>
    </source>
</evidence>
<dbReference type="InterPro" id="IPR028325">
    <property type="entry name" value="VG_K_chnl"/>
</dbReference>
<evidence type="ECO:0000256" key="2">
    <source>
        <dbReference type="ARBA" id="ARBA00022448"/>
    </source>
</evidence>
<keyword evidence="7" id="KW-0630">Potassium</keyword>
<evidence type="ECO:0000313" key="14">
    <source>
        <dbReference type="EMBL" id="SEO29330.1"/>
    </source>
</evidence>
<evidence type="ECO:0000256" key="4">
    <source>
        <dbReference type="ARBA" id="ARBA00022692"/>
    </source>
</evidence>
<dbReference type="Gene3D" id="1.20.5.110">
    <property type="match status" value="1"/>
</dbReference>
<feature type="transmembrane region" description="Helical" evidence="12">
    <location>
        <begin position="180"/>
        <end position="198"/>
    </location>
</feature>
<evidence type="ECO:0000313" key="15">
    <source>
        <dbReference type="Proteomes" id="UP000183898"/>
    </source>
</evidence>
<organism evidence="14 15">
    <name type="scientific">Nitrosospira multiformis</name>
    <dbReference type="NCBI Taxonomy" id="1231"/>
    <lineage>
        <taxon>Bacteria</taxon>
        <taxon>Pseudomonadati</taxon>
        <taxon>Pseudomonadota</taxon>
        <taxon>Betaproteobacteria</taxon>
        <taxon>Nitrosomonadales</taxon>
        <taxon>Nitrosomonadaceae</taxon>
        <taxon>Nitrosospira</taxon>
    </lineage>
</organism>
<dbReference type="PANTHER" id="PTHR11537:SF254">
    <property type="entry name" value="POTASSIUM VOLTAGE-GATED CHANNEL PROTEIN SHAB"/>
    <property type="match status" value="1"/>
</dbReference>
<proteinExistence type="predicted"/>
<feature type="transmembrane region" description="Helical" evidence="12">
    <location>
        <begin position="146"/>
        <end position="168"/>
    </location>
</feature>
<evidence type="ECO:0000256" key="10">
    <source>
        <dbReference type="ARBA" id="ARBA00023136"/>
    </source>
</evidence>
<dbReference type="Pfam" id="PF00520">
    <property type="entry name" value="Ion_trans"/>
    <property type="match status" value="1"/>
</dbReference>
<dbReference type="GO" id="GO:0001508">
    <property type="term" value="P:action potential"/>
    <property type="evidence" value="ECO:0007669"/>
    <property type="project" value="TreeGrafter"/>
</dbReference>
<dbReference type="EMBL" id="FOCT01000016">
    <property type="protein sequence ID" value="SEO29330.1"/>
    <property type="molecule type" value="Genomic_DNA"/>
</dbReference>
<comment type="subcellular location">
    <subcellularLocation>
        <location evidence="1">Membrane</location>
        <topology evidence="1">Multi-pass membrane protein</topology>
    </subcellularLocation>
</comment>
<evidence type="ECO:0000256" key="8">
    <source>
        <dbReference type="ARBA" id="ARBA00022989"/>
    </source>
</evidence>
<dbReference type="GO" id="GO:0008076">
    <property type="term" value="C:voltage-gated potassium channel complex"/>
    <property type="evidence" value="ECO:0007669"/>
    <property type="project" value="InterPro"/>
</dbReference>
<keyword evidence="2" id="KW-0813">Transport</keyword>
<dbReference type="GO" id="GO:0005249">
    <property type="term" value="F:voltage-gated potassium channel activity"/>
    <property type="evidence" value="ECO:0007669"/>
    <property type="project" value="InterPro"/>
</dbReference>
<feature type="domain" description="Ion transport" evidence="13">
    <location>
        <begin position="34"/>
        <end position="226"/>
    </location>
</feature>
<keyword evidence="8 12" id="KW-1133">Transmembrane helix</keyword>
<dbReference type="InterPro" id="IPR027359">
    <property type="entry name" value="Volt_channel_dom_sf"/>
</dbReference>
<keyword evidence="10 12" id="KW-0472">Membrane</keyword>
<evidence type="ECO:0000256" key="7">
    <source>
        <dbReference type="ARBA" id="ARBA00022958"/>
    </source>
</evidence>
<protein>
    <submittedName>
        <fullName evidence="14">Voltage-gated potassium channel</fullName>
    </submittedName>
</protein>
<evidence type="ECO:0000256" key="1">
    <source>
        <dbReference type="ARBA" id="ARBA00004141"/>
    </source>
</evidence>
<keyword evidence="4 12" id="KW-0812">Transmembrane</keyword>
<dbReference type="Gene3D" id="1.10.287.70">
    <property type="match status" value="1"/>
</dbReference>
<reference evidence="14 15" key="1">
    <citation type="submission" date="2016-10" db="EMBL/GenBank/DDBJ databases">
        <authorList>
            <person name="de Groot N.N."/>
        </authorList>
    </citation>
    <scope>NUCLEOTIDE SEQUENCE [LARGE SCALE GENOMIC DNA]</scope>
    <source>
        <strain evidence="14 15">Nl18</strain>
    </source>
</reference>
<sequence>MNEQPFPLRDRIVDERRTLLQQLQDWLEIPMLVLAFIWLALMVVEIVWGLNPLVESVGYIIWVIFILDFILEFWLAPEKLDYLKKNWLSGIALMAPALRALRLVRIVRLARLGRIAGMSRGLRLLRVLSSVNRGMRALGATMRRRGFGYVLLLTLIVTLAGAAGMYGFENNPNNNPEVGLHSYGAALWWTAMIMTTMGSEYWPQTAEGRVLCFFLALYSFAMFGYVTATLATFFVGRDAENPDTEIAGAESISGLRAEIAALREEIQGLRK</sequence>
<accession>A0A1H8NI82</accession>
<dbReference type="InterPro" id="IPR005821">
    <property type="entry name" value="Ion_trans_dom"/>
</dbReference>
<evidence type="ECO:0000259" key="13">
    <source>
        <dbReference type="Pfam" id="PF00520"/>
    </source>
</evidence>
<keyword evidence="11 14" id="KW-0407">Ion channel</keyword>
<evidence type="ECO:0000256" key="11">
    <source>
        <dbReference type="ARBA" id="ARBA00023303"/>
    </source>
</evidence>
<name>A0A1H8NI82_9PROT</name>
<feature type="transmembrane region" description="Helical" evidence="12">
    <location>
        <begin position="57"/>
        <end position="75"/>
    </location>
</feature>
<keyword evidence="6" id="KW-0851">Voltage-gated channel</keyword>
<gene>
    <name evidence="14" type="ORF">SAMN05216404_11660</name>
</gene>
<evidence type="ECO:0000256" key="3">
    <source>
        <dbReference type="ARBA" id="ARBA00022538"/>
    </source>
</evidence>
<dbReference type="Gene3D" id="1.20.120.350">
    <property type="entry name" value="Voltage-gated potassium channels. Chain C"/>
    <property type="match status" value="1"/>
</dbReference>
<dbReference type="RefSeq" id="WP_074748882.1">
    <property type="nucleotide sequence ID" value="NZ_FOCT01000016.1"/>
</dbReference>
<evidence type="ECO:0000256" key="9">
    <source>
        <dbReference type="ARBA" id="ARBA00023065"/>
    </source>
</evidence>
<keyword evidence="5" id="KW-0631">Potassium channel</keyword>
<evidence type="ECO:0000256" key="12">
    <source>
        <dbReference type="SAM" id="Phobius"/>
    </source>
</evidence>
<evidence type="ECO:0000256" key="5">
    <source>
        <dbReference type="ARBA" id="ARBA00022826"/>
    </source>
</evidence>
<dbReference type="Proteomes" id="UP000183898">
    <property type="component" value="Unassembled WGS sequence"/>
</dbReference>
<dbReference type="SUPFAM" id="SSF81324">
    <property type="entry name" value="Voltage-gated potassium channels"/>
    <property type="match status" value="1"/>
</dbReference>
<keyword evidence="9" id="KW-0406">Ion transport</keyword>